<dbReference type="NCBIfam" id="TIGR01730">
    <property type="entry name" value="RND_mfp"/>
    <property type="match status" value="1"/>
</dbReference>
<feature type="domain" description="Multidrug resistance protein MdtA-like barrel-sandwich hybrid" evidence="5">
    <location>
        <begin position="68"/>
        <end position="227"/>
    </location>
</feature>
<dbReference type="AlphaFoldDB" id="A0A1W2GR00"/>
<name>A0A1W2GR00_REIFA</name>
<evidence type="ECO:0000256" key="2">
    <source>
        <dbReference type="SAM" id="Coils"/>
    </source>
</evidence>
<dbReference type="Gene3D" id="2.40.30.170">
    <property type="match status" value="1"/>
</dbReference>
<evidence type="ECO:0000256" key="1">
    <source>
        <dbReference type="ARBA" id="ARBA00009477"/>
    </source>
</evidence>
<dbReference type="RefSeq" id="WP_084374739.1">
    <property type="nucleotide sequence ID" value="NZ_FWYF01000005.1"/>
</dbReference>
<evidence type="ECO:0000259" key="4">
    <source>
        <dbReference type="Pfam" id="PF25876"/>
    </source>
</evidence>
<dbReference type="EMBL" id="FWYF01000005">
    <property type="protein sequence ID" value="SMD39100.1"/>
    <property type="molecule type" value="Genomic_DNA"/>
</dbReference>
<dbReference type="InterPro" id="IPR006143">
    <property type="entry name" value="RND_pump_MFP"/>
</dbReference>
<gene>
    <name evidence="7" type="ORF">SAMN04488029_4041</name>
</gene>
<reference evidence="7 8" key="1">
    <citation type="submission" date="2017-04" db="EMBL/GenBank/DDBJ databases">
        <authorList>
            <person name="Afonso C.L."/>
            <person name="Miller P.J."/>
            <person name="Scott M.A."/>
            <person name="Spackman E."/>
            <person name="Goraichik I."/>
            <person name="Dimitrov K.M."/>
            <person name="Suarez D.L."/>
            <person name="Swayne D.E."/>
        </authorList>
    </citation>
    <scope>NUCLEOTIDE SEQUENCE [LARGE SCALE GENOMIC DNA]</scope>
    <source>
        <strain evidence="7 8">DSM 26133</strain>
    </source>
</reference>
<feature type="domain" description="AprE-like beta-barrel" evidence="6">
    <location>
        <begin position="246"/>
        <end position="336"/>
    </location>
</feature>
<feature type="transmembrane region" description="Helical" evidence="3">
    <location>
        <begin position="10"/>
        <end position="28"/>
    </location>
</feature>
<feature type="coiled-coil region" evidence="2">
    <location>
        <begin position="107"/>
        <end position="179"/>
    </location>
</feature>
<dbReference type="Gene3D" id="2.40.50.100">
    <property type="match status" value="1"/>
</dbReference>
<dbReference type="Pfam" id="PF26002">
    <property type="entry name" value="Beta-barrel_AprE"/>
    <property type="match status" value="1"/>
</dbReference>
<keyword evidence="2" id="KW-0175">Coiled coil</keyword>
<dbReference type="InterPro" id="IPR058624">
    <property type="entry name" value="MdtA-like_HH"/>
</dbReference>
<dbReference type="GO" id="GO:1990281">
    <property type="term" value="C:efflux pump complex"/>
    <property type="evidence" value="ECO:0007669"/>
    <property type="project" value="TreeGrafter"/>
</dbReference>
<comment type="similarity">
    <text evidence="1">Belongs to the membrane fusion protein (MFP) (TC 8.A.1) family.</text>
</comment>
<dbReference type="Gene3D" id="2.40.420.20">
    <property type="match status" value="1"/>
</dbReference>
<dbReference type="STRING" id="692418.SAMN04488029_4041"/>
<dbReference type="SUPFAM" id="SSF111369">
    <property type="entry name" value="HlyD-like secretion proteins"/>
    <property type="match status" value="2"/>
</dbReference>
<keyword evidence="3" id="KW-1133">Transmembrane helix</keyword>
<dbReference type="GO" id="GO:0015562">
    <property type="term" value="F:efflux transmembrane transporter activity"/>
    <property type="evidence" value="ECO:0007669"/>
    <property type="project" value="TreeGrafter"/>
</dbReference>
<dbReference type="Pfam" id="PF25876">
    <property type="entry name" value="HH_MFP_RND"/>
    <property type="match status" value="1"/>
</dbReference>
<keyword evidence="3" id="KW-0472">Membrane</keyword>
<evidence type="ECO:0000256" key="3">
    <source>
        <dbReference type="SAM" id="Phobius"/>
    </source>
</evidence>
<evidence type="ECO:0000259" key="5">
    <source>
        <dbReference type="Pfam" id="PF25917"/>
    </source>
</evidence>
<dbReference type="PANTHER" id="PTHR30469">
    <property type="entry name" value="MULTIDRUG RESISTANCE PROTEIN MDTA"/>
    <property type="match status" value="1"/>
</dbReference>
<evidence type="ECO:0000259" key="6">
    <source>
        <dbReference type="Pfam" id="PF26002"/>
    </source>
</evidence>
<dbReference type="Gene3D" id="1.10.287.470">
    <property type="entry name" value="Helix hairpin bin"/>
    <property type="match status" value="1"/>
</dbReference>
<sequence length="446" mass="48980">MAKKKNNNKLIYGLIGGAVVLIIFLIVGKKKGWIGEREKTEVTFGEVRKVDITEKVSASGMIQPIVEVKISPEVSAEIIELNVEEGDSVTLGDVLIKLKPDNLKSVLDRTRASLNQQRANLADAEARLASAEASFKRSELEYKRQSQLHESKAISNADMELAEANFKIAEQDLKSAEKNVEAAGYVVKSASATVKEANENLMFTTITAPMAGIVSKLDVEKGERVVGTSQMAGTEMMRIADLGNMEVRVDVNENDIVRVAVGNEVEIDVDAYSYLDKKFKGRVTAIANTANAKASPDAVTEFEVKIRILNSSYKDLVADNKVPFRPGMTASVDIVTNTKRDILSVPLGAVTTRIPKSENKEEDDKSSKRNREEDLKEVVFVNVDGKAELRVVKTGISDFDNIEIVEGVSESEQVITGPYLAVSKKLEEGDLVKAQEEKEDKKEKKE</sequence>
<dbReference type="InterPro" id="IPR058625">
    <property type="entry name" value="MdtA-like_BSH"/>
</dbReference>
<feature type="domain" description="Multidrug resistance protein MdtA-like alpha-helical hairpin" evidence="4">
    <location>
        <begin position="121"/>
        <end position="204"/>
    </location>
</feature>
<organism evidence="7 8">
    <name type="scientific">Reichenbachiella faecimaris</name>
    <dbReference type="NCBI Taxonomy" id="692418"/>
    <lineage>
        <taxon>Bacteria</taxon>
        <taxon>Pseudomonadati</taxon>
        <taxon>Bacteroidota</taxon>
        <taxon>Cytophagia</taxon>
        <taxon>Cytophagales</taxon>
        <taxon>Reichenbachiellaceae</taxon>
        <taxon>Reichenbachiella</taxon>
    </lineage>
</organism>
<dbReference type="InterPro" id="IPR058982">
    <property type="entry name" value="Beta-barrel_AprE"/>
</dbReference>
<accession>A0A1W2GR00</accession>
<evidence type="ECO:0000313" key="7">
    <source>
        <dbReference type="EMBL" id="SMD39100.1"/>
    </source>
</evidence>
<protein>
    <submittedName>
        <fullName evidence="7">HlyD family secretion protein</fullName>
    </submittedName>
</protein>
<dbReference type="Proteomes" id="UP000192472">
    <property type="component" value="Unassembled WGS sequence"/>
</dbReference>
<keyword evidence="3" id="KW-0812">Transmembrane</keyword>
<dbReference type="PANTHER" id="PTHR30469:SF33">
    <property type="entry name" value="SLR1207 PROTEIN"/>
    <property type="match status" value="1"/>
</dbReference>
<evidence type="ECO:0000313" key="8">
    <source>
        <dbReference type="Proteomes" id="UP000192472"/>
    </source>
</evidence>
<dbReference type="Pfam" id="PF25917">
    <property type="entry name" value="BSH_RND"/>
    <property type="match status" value="1"/>
</dbReference>
<proteinExistence type="inferred from homology"/>
<keyword evidence="8" id="KW-1185">Reference proteome</keyword>
<dbReference type="OrthoDB" id="9809068at2"/>